<dbReference type="Pfam" id="PF00722">
    <property type="entry name" value="Glyco_hydro_16"/>
    <property type="match status" value="1"/>
</dbReference>
<feature type="chain" id="PRO_5029558558" evidence="6">
    <location>
        <begin position="21"/>
        <end position="555"/>
    </location>
</feature>
<evidence type="ECO:0000256" key="5">
    <source>
        <dbReference type="SAM" id="MobiDB-lite"/>
    </source>
</evidence>
<dbReference type="PROSITE" id="PS51969">
    <property type="entry name" value="CBM39"/>
    <property type="match status" value="1"/>
</dbReference>
<dbReference type="GeneID" id="105439863"/>
<dbReference type="GO" id="GO:0005975">
    <property type="term" value="P:carbohydrate metabolic process"/>
    <property type="evidence" value="ECO:0007669"/>
    <property type="project" value="InterPro"/>
</dbReference>
<dbReference type="PANTHER" id="PTHR10963:SF55">
    <property type="entry name" value="GLYCOSIDE HYDROLASE FAMILY 16 PROTEIN"/>
    <property type="match status" value="1"/>
</dbReference>
<dbReference type="GO" id="GO:0045087">
    <property type="term" value="P:innate immune response"/>
    <property type="evidence" value="ECO:0007669"/>
    <property type="project" value="UniProtKB-KW"/>
</dbReference>
<dbReference type="OrthoDB" id="4781at2759"/>
<dbReference type="Gene3D" id="2.60.120.200">
    <property type="match status" value="1"/>
</dbReference>
<comment type="similarity">
    <text evidence="2">Belongs to the insect beta-1,3-glucan binding protein family.</text>
</comment>
<dbReference type="OMA" id="DKPWKNR"/>
<reference evidence="9" key="2">
    <citation type="submission" date="2021-01" db="UniProtKB">
        <authorList>
            <consortium name="EnsemblMetazoa"/>
        </authorList>
    </citation>
    <scope>IDENTIFICATION</scope>
</reference>
<dbReference type="InterPro" id="IPR031756">
    <property type="entry name" value="BGBP_N"/>
</dbReference>
<feature type="domain" description="CBM39" evidence="8">
    <location>
        <begin position="21"/>
        <end position="121"/>
    </location>
</feature>
<organism evidence="9 10">
    <name type="scientific">Strongylocentrotus purpuratus</name>
    <name type="common">Purple sea urchin</name>
    <dbReference type="NCBI Taxonomy" id="7668"/>
    <lineage>
        <taxon>Eukaryota</taxon>
        <taxon>Metazoa</taxon>
        <taxon>Echinodermata</taxon>
        <taxon>Eleutherozoa</taxon>
        <taxon>Echinozoa</taxon>
        <taxon>Echinoidea</taxon>
        <taxon>Euechinoidea</taxon>
        <taxon>Echinacea</taxon>
        <taxon>Camarodonta</taxon>
        <taxon>Echinidea</taxon>
        <taxon>Strongylocentrotidae</taxon>
        <taxon>Strongylocentrotus</taxon>
    </lineage>
</organism>
<dbReference type="PROSITE" id="PS51762">
    <property type="entry name" value="GH16_2"/>
    <property type="match status" value="1"/>
</dbReference>
<dbReference type="InterPro" id="IPR043030">
    <property type="entry name" value="BGBP_N_sf"/>
</dbReference>
<feature type="domain" description="GH16" evidence="7">
    <location>
        <begin position="175"/>
        <end position="547"/>
    </location>
</feature>
<protein>
    <submittedName>
        <fullName evidence="9">Uncharacterized protein</fullName>
    </submittedName>
</protein>
<dbReference type="InterPro" id="IPR013320">
    <property type="entry name" value="ConA-like_dom_sf"/>
</dbReference>
<evidence type="ECO:0000256" key="2">
    <source>
        <dbReference type="ARBA" id="ARBA00008781"/>
    </source>
</evidence>
<dbReference type="KEGG" id="spu:105439863"/>
<dbReference type="SUPFAM" id="SSF49899">
    <property type="entry name" value="Concanavalin A-like lectins/glucanases"/>
    <property type="match status" value="1"/>
</dbReference>
<dbReference type="GO" id="GO:0030246">
    <property type="term" value="F:carbohydrate binding"/>
    <property type="evidence" value="ECO:0007669"/>
    <property type="project" value="InterPro"/>
</dbReference>
<reference evidence="10" key="1">
    <citation type="submission" date="2015-02" db="EMBL/GenBank/DDBJ databases">
        <title>Genome sequencing for Strongylocentrotus purpuratus.</title>
        <authorList>
            <person name="Murali S."/>
            <person name="Liu Y."/>
            <person name="Vee V."/>
            <person name="English A."/>
            <person name="Wang M."/>
            <person name="Skinner E."/>
            <person name="Han Y."/>
            <person name="Muzny D.M."/>
            <person name="Worley K.C."/>
            <person name="Gibbs R.A."/>
        </authorList>
    </citation>
    <scope>NUCLEOTIDE SEQUENCE</scope>
</reference>
<keyword evidence="4" id="KW-0391">Immunity</keyword>
<dbReference type="GO" id="GO:0004553">
    <property type="term" value="F:hydrolase activity, hydrolyzing O-glycosyl compounds"/>
    <property type="evidence" value="ECO:0007669"/>
    <property type="project" value="InterPro"/>
</dbReference>
<evidence type="ECO:0000256" key="6">
    <source>
        <dbReference type="SAM" id="SignalP"/>
    </source>
</evidence>
<dbReference type="Pfam" id="PF15886">
    <property type="entry name" value="CBM39"/>
    <property type="match status" value="1"/>
</dbReference>
<evidence type="ECO:0000256" key="3">
    <source>
        <dbReference type="ARBA" id="ARBA00022588"/>
    </source>
</evidence>
<sequence length="555" mass="61362">MVRLRPVVALLPLILVSINAYDMKNPEISLLTTGGIRFAYPDEPGITLVAFHYSINTPLSGVNVGQYNYDVTTKTGAYFVHENTEVDVKKGDVVNYWVYVNYYGPGYQLLEQSWTASEAPATVSPASNPPASNPPASNRPATESPATEPPATNPRASNRPATNPPATEPRATNPPGVTNPPKPVTGIPSQCSKYPCYKSCDMSTPPCNGLIFQEEFDSLNLDIWEHELTAGGGGNWEFQYYTKNVSNSYVRDGKLFIKPTLTTDKLGEGSLSSGTLDLWGSSPANLCTGNAWFGCMRQGSDNNLLNPIQSARLRTAESFSFKYGRLEVEAKLPTGDWLWPAIWLLPKHNAYGEWPASGEIDLLESRGNTNLKDADGLSAGVDQVGSTMHWGPFWPLNGYPKTHATKNLPDGQTFGSGFHKYTLDWTQDSMKFYVDDELLLNVDPGTGFWDLGEFETDAPGIDNPWTYNPNKLTPFDQEFYLILNVAVGGVNYFGDGLTNTPPKPWTNDSPTASKDFWSGYNDWYPTWNGEEAAMQVNYVRVYAEPGQTTYHLRDR</sequence>
<name>A0A7M7NHT0_STRPU</name>
<evidence type="ECO:0000259" key="7">
    <source>
        <dbReference type="PROSITE" id="PS51762"/>
    </source>
</evidence>
<dbReference type="FunFam" id="2.60.40.2140:FF:000004">
    <property type="entry name" value="Uncharacterized protein"/>
    <property type="match status" value="1"/>
</dbReference>
<feature type="compositionally biased region" description="Low complexity" evidence="5">
    <location>
        <begin position="134"/>
        <end position="146"/>
    </location>
</feature>
<dbReference type="InterPro" id="IPR050546">
    <property type="entry name" value="Glycosyl_Hydrlase_16"/>
</dbReference>
<dbReference type="PANTHER" id="PTHR10963">
    <property type="entry name" value="GLYCOSYL HYDROLASE-RELATED"/>
    <property type="match status" value="1"/>
</dbReference>
<evidence type="ECO:0000313" key="10">
    <source>
        <dbReference type="Proteomes" id="UP000007110"/>
    </source>
</evidence>
<dbReference type="EnsemblMetazoa" id="XM_030980708">
    <property type="protein sequence ID" value="XP_030836568"/>
    <property type="gene ID" value="LOC105439863"/>
</dbReference>
<evidence type="ECO:0000313" key="9">
    <source>
        <dbReference type="EnsemblMetazoa" id="XP_030836568"/>
    </source>
</evidence>
<dbReference type="Proteomes" id="UP000007110">
    <property type="component" value="Unassembled WGS sequence"/>
</dbReference>
<comment type="similarity">
    <text evidence="1">Belongs to the glycosyl hydrolase 16 family.</text>
</comment>
<dbReference type="CDD" id="cd08024">
    <property type="entry name" value="GH16_CCF"/>
    <property type="match status" value="1"/>
</dbReference>
<evidence type="ECO:0000259" key="8">
    <source>
        <dbReference type="PROSITE" id="PS51969"/>
    </source>
</evidence>
<dbReference type="Gene3D" id="2.60.40.2140">
    <property type="entry name" value="Beta-1,3-glucan-recognition protein, N-terminal domain"/>
    <property type="match status" value="1"/>
</dbReference>
<keyword evidence="10" id="KW-1185">Reference proteome</keyword>
<dbReference type="GO" id="GO:0005576">
    <property type="term" value="C:extracellular region"/>
    <property type="evidence" value="ECO:0000318"/>
    <property type="project" value="GO_Central"/>
</dbReference>
<dbReference type="FunFam" id="2.60.120.200:FF:000217">
    <property type="entry name" value="Gram-negative bacteria-binding protein"/>
    <property type="match status" value="1"/>
</dbReference>
<evidence type="ECO:0000256" key="4">
    <source>
        <dbReference type="ARBA" id="ARBA00022859"/>
    </source>
</evidence>
<evidence type="ECO:0000256" key="1">
    <source>
        <dbReference type="ARBA" id="ARBA00006865"/>
    </source>
</evidence>
<dbReference type="InParanoid" id="A0A7M7NHT0"/>
<dbReference type="RefSeq" id="XP_030836568.1">
    <property type="nucleotide sequence ID" value="XM_030980708.1"/>
</dbReference>
<feature type="region of interest" description="Disordered" evidence="5">
    <location>
        <begin position="120"/>
        <end position="185"/>
    </location>
</feature>
<keyword evidence="3" id="KW-0399">Innate immunity</keyword>
<feature type="signal peptide" evidence="6">
    <location>
        <begin position="1"/>
        <end position="20"/>
    </location>
</feature>
<accession>A0A7M7NHT0</accession>
<dbReference type="AlphaFoldDB" id="A0A7M7NHT0"/>
<dbReference type="InterPro" id="IPR000757">
    <property type="entry name" value="Beta-glucanase-like"/>
</dbReference>
<proteinExistence type="inferred from homology"/>
<keyword evidence="6" id="KW-0732">Signal</keyword>